<dbReference type="SUPFAM" id="SSF55961">
    <property type="entry name" value="Bet v1-like"/>
    <property type="match status" value="1"/>
</dbReference>
<dbReference type="RefSeq" id="WP_307329583.1">
    <property type="nucleotide sequence ID" value="NZ_JAUSUG010000020.1"/>
</dbReference>
<sequence>MLKGNPIYVETKINGPLETIWKYTQEPKLHERWDLRFSSITYLPKEGSIQPFLYKTNIGFGISIVGEGRSRGKKELSDGSRVSSLEFGTEQKLSLIKKGSGFWKYEPEEGGIRFYTKYDYSTRFGALGTIIDRLIFRPMIGWATAWSFDAMKLWIEKQIPPEQSFRRLLTHIFICFALAFIWIYQGLVPKILFPETGELALIEQTGFFPGFEREVVFSIGILEIIVGLLFLFPIRKVGLFLVSSMAVALLGLGALFTNPYLFLEPFNPATLNIGMILLGIVGWLNLRDLPQARNCWRRPSK</sequence>
<evidence type="ECO:0000313" key="2">
    <source>
        <dbReference type="EMBL" id="MDQ0256834.1"/>
    </source>
</evidence>
<keyword evidence="3" id="KW-1185">Reference proteome</keyword>
<protein>
    <recommendedName>
        <fullName evidence="4">DoxX-like family protein</fullName>
    </recommendedName>
</protein>
<organism evidence="2 3">
    <name type="scientific">Evansella vedderi</name>
    <dbReference type="NCBI Taxonomy" id="38282"/>
    <lineage>
        <taxon>Bacteria</taxon>
        <taxon>Bacillati</taxon>
        <taxon>Bacillota</taxon>
        <taxon>Bacilli</taxon>
        <taxon>Bacillales</taxon>
        <taxon>Bacillaceae</taxon>
        <taxon>Evansella</taxon>
    </lineage>
</organism>
<feature type="transmembrane region" description="Helical" evidence="1">
    <location>
        <begin position="215"/>
        <end position="232"/>
    </location>
</feature>
<keyword evidence="1" id="KW-0812">Transmembrane</keyword>
<feature type="transmembrane region" description="Helical" evidence="1">
    <location>
        <begin position="168"/>
        <end position="187"/>
    </location>
</feature>
<proteinExistence type="predicted"/>
<reference evidence="2 3" key="1">
    <citation type="submission" date="2023-07" db="EMBL/GenBank/DDBJ databases">
        <title>Genomic Encyclopedia of Type Strains, Phase IV (KMG-IV): sequencing the most valuable type-strain genomes for metagenomic binning, comparative biology and taxonomic classification.</title>
        <authorList>
            <person name="Goeker M."/>
        </authorList>
    </citation>
    <scope>NUCLEOTIDE SEQUENCE [LARGE SCALE GENOMIC DNA]</scope>
    <source>
        <strain evidence="2 3">DSM 9768</strain>
    </source>
</reference>
<evidence type="ECO:0008006" key="4">
    <source>
        <dbReference type="Google" id="ProtNLM"/>
    </source>
</evidence>
<dbReference type="EMBL" id="JAUSUG010000020">
    <property type="protein sequence ID" value="MDQ0256834.1"/>
    <property type="molecule type" value="Genomic_DNA"/>
</dbReference>
<comment type="caution">
    <text evidence="2">The sequence shown here is derived from an EMBL/GenBank/DDBJ whole genome shotgun (WGS) entry which is preliminary data.</text>
</comment>
<evidence type="ECO:0000256" key="1">
    <source>
        <dbReference type="SAM" id="Phobius"/>
    </source>
</evidence>
<accession>A0ABU0A015</accession>
<dbReference type="InterPro" id="IPR025695">
    <property type="entry name" value="DoxX-like"/>
</dbReference>
<feature type="transmembrane region" description="Helical" evidence="1">
    <location>
        <begin position="239"/>
        <end position="263"/>
    </location>
</feature>
<feature type="transmembrane region" description="Helical" evidence="1">
    <location>
        <begin position="269"/>
        <end position="286"/>
    </location>
</feature>
<dbReference type="Proteomes" id="UP001230005">
    <property type="component" value="Unassembled WGS sequence"/>
</dbReference>
<keyword evidence="1" id="KW-1133">Transmembrane helix</keyword>
<evidence type="ECO:0000313" key="3">
    <source>
        <dbReference type="Proteomes" id="UP001230005"/>
    </source>
</evidence>
<name>A0ABU0A015_9BACI</name>
<gene>
    <name evidence="2" type="ORF">J2S74_004256</name>
</gene>
<dbReference type="Pfam" id="PF13781">
    <property type="entry name" value="DoxX_3"/>
    <property type="match status" value="1"/>
</dbReference>
<keyword evidence="1" id="KW-0472">Membrane</keyword>